<evidence type="ECO:0000256" key="13">
    <source>
        <dbReference type="ARBA" id="ARBA00023268"/>
    </source>
</evidence>
<comment type="cofactor">
    <cofactor evidence="1">
        <name>Mn(2+)</name>
        <dbReference type="ChEBI" id="CHEBI:29035"/>
    </cofactor>
</comment>
<name>A0A023AX31_GRENI</name>
<evidence type="ECO:0000256" key="5">
    <source>
        <dbReference type="ARBA" id="ARBA00022705"/>
    </source>
</evidence>
<dbReference type="EMBL" id="AFNH02001797">
    <property type="protein sequence ID" value="EZG42785.1"/>
    <property type="molecule type" value="Genomic_DNA"/>
</dbReference>
<keyword evidence="11" id="KW-0190">Covalent protein-DNA linkage</keyword>
<evidence type="ECO:0000256" key="4">
    <source>
        <dbReference type="ARBA" id="ARBA00022695"/>
    </source>
</evidence>
<dbReference type="GO" id="GO:0000166">
    <property type="term" value="F:nucleotide binding"/>
    <property type="evidence" value="ECO:0007669"/>
    <property type="project" value="UniProtKB-KW"/>
</dbReference>
<dbReference type="GO" id="GO:0016787">
    <property type="term" value="F:hydrolase activity"/>
    <property type="evidence" value="ECO:0007669"/>
    <property type="project" value="UniProtKB-KW"/>
</dbReference>
<reference evidence="17" key="1">
    <citation type="submission" date="2013-12" db="EMBL/GenBank/DDBJ databases">
        <authorList>
            <person name="Omoto C.K."/>
            <person name="Sibley D."/>
            <person name="Venepally P."/>
            <person name="Hadjithomas M."/>
            <person name="Karamycheva S."/>
            <person name="Brunk B."/>
            <person name="Roos D."/>
            <person name="Caler E."/>
            <person name="Lorenzi H."/>
        </authorList>
    </citation>
    <scope>NUCLEOTIDE SEQUENCE</scope>
</reference>
<dbReference type="GO" id="GO:0004519">
    <property type="term" value="F:endonuclease activity"/>
    <property type="evidence" value="ECO:0007669"/>
    <property type="project" value="UniProtKB-KW"/>
</dbReference>
<evidence type="ECO:0000256" key="11">
    <source>
        <dbReference type="ARBA" id="ARBA00023124"/>
    </source>
</evidence>
<keyword evidence="12" id="KW-0238">DNA-binding</keyword>
<evidence type="ECO:0000256" key="10">
    <source>
        <dbReference type="ARBA" id="ARBA00022801"/>
    </source>
</evidence>
<keyword evidence="7" id="KW-0479">Metal-binding</keyword>
<evidence type="ECO:0000256" key="14">
    <source>
        <dbReference type="ARBA" id="ARBA00030754"/>
    </source>
</evidence>
<dbReference type="GO" id="GO:0003724">
    <property type="term" value="F:RNA helicase activity"/>
    <property type="evidence" value="ECO:0007669"/>
    <property type="project" value="InterPro"/>
</dbReference>
<keyword evidence="13" id="KW-0511">Multifunctional enzyme</keyword>
<organism evidence="17 18">
    <name type="scientific">Gregarina niphandrodes</name>
    <name type="common">Septate eugregarine</name>
    <dbReference type="NCBI Taxonomy" id="110365"/>
    <lineage>
        <taxon>Eukaryota</taxon>
        <taxon>Sar</taxon>
        <taxon>Alveolata</taxon>
        <taxon>Apicomplexa</taxon>
        <taxon>Conoidasida</taxon>
        <taxon>Gregarinasina</taxon>
        <taxon>Eugregarinorida</taxon>
        <taxon>Gregarinidae</taxon>
        <taxon>Gregarina</taxon>
    </lineage>
</organism>
<dbReference type="GO" id="GO:0003677">
    <property type="term" value="F:DNA binding"/>
    <property type="evidence" value="ECO:0007669"/>
    <property type="project" value="UniProtKB-KW"/>
</dbReference>
<evidence type="ECO:0000256" key="15">
    <source>
        <dbReference type="ARBA" id="ARBA00032243"/>
    </source>
</evidence>
<keyword evidence="8" id="KW-0547">Nucleotide-binding</keyword>
<dbReference type="Proteomes" id="UP000019763">
    <property type="component" value="Unassembled WGS sequence"/>
</dbReference>
<gene>
    <name evidence="17" type="ORF">GNI_226050</name>
</gene>
<dbReference type="Gene3D" id="3.40.1310.20">
    <property type="match status" value="1"/>
</dbReference>
<evidence type="ECO:0000256" key="9">
    <source>
        <dbReference type="ARBA" id="ARBA00022759"/>
    </source>
</evidence>
<comment type="similarity">
    <text evidence="2">Belongs to the nanoviruses/circoviruses replication-associated protein family.</text>
</comment>
<comment type="caution">
    <text evidence="17">The sequence shown here is derived from an EMBL/GenBank/DDBJ whole genome shotgun (WGS) entry which is preliminary data.</text>
</comment>
<keyword evidence="4" id="KW-0548">Nucleotidyltransferase</keyword>
<dbReference type="GO" id="GO:0016779">
    <property type="term" value="F:nucleotidyltransferase activity"/>
    <property type="evidence" value="ECO:0007669"/>
    <property type="project" value="UniProtKB-KW"/>
</dbReference>
<dbReference type="Pfam" id="PF02407">
    <property type="entry name" value="Viral_Rep"/>
    <property type="match status" value="1"/>
</dbReference>
<keyword evidence="10" id="KW-0378">Hydrolase</keyword>
<dbReference type="InterPro" id="IPR049912">
    <property type="entry name" value="CRESS_DNA_REP"/>
</dbReference>
<proteinExistence type="inferred from homology"/>
<dbReference type="VEuPathDB" id="CryptoDB:GNI_226050"/>
<dbReference type="GO" id="GO:0006260">
    <property type="term" value="P:DNA replication"/>
    <property type="evidence" value="ECO:0007669"/>
    <property type="project" value="UniProtKB-KW"/>
</dbReference>
<feature type="domain" description="CRESS-DNA virus Rep endonuclease" evidence="16">
    <location>
        <begin position="1"/>
        <end position="101"/>
    </location>
</feature>
<evidence type="ECO:0000259" key="16">
    <source>
        <dbReference type="PROSITE" id="PS52020"/>
    </source>
</evidence>
<accession>A0A023AX31</accession>
<dbReference type="GO" id="GO:0046872">
    <property type="term" value="F:metal ion binding"/>
    <property type="evidence" value="ECO:0007669"/>
    <property type="project" value="UniProtKB-KW"/>
</dbReference>
<dbReference type="Pfam" id="PF00910">
    <property type="entry name" value="RNA_helicase"/>
    <property type="match status" value="1"/>
</dbReference>
<evidence type="ECO:0000256" key="12">
    <source>
        <dbReference type="ARBA" id="ARBA00023125"/>
    </source>
</evidence>
<evidence type="ECO:0000256" key="1">
    <source>
        <dbReference type="ARBA" id="ARBA00001936"/>
    </source>
</evidence>
<evidence type="ECO:0000256" key="8">
    <source>
        <dbReference type="ARBA" id="ARBA00022741"/>
    </source>
</evidence>
<keyword evidence="18" id="KW-1185">Reference proteome</keyword>
<dbReference type="GO" id="GO:0003723">
    <property type="term" value="F:RNA binding"/>
    <property type="evidence" value="ECO:0007669"/>
    <property type="project" value="InterPro"/>
</dbReference>
<evidence type="ECO:0000313" key="18">
    <source>
        <dbReference type="Proteomes" id="UP000019763"/>
    </source>
</evidence>
<keyword evidence="6" id="KW-0540">Nuclease</keyword>
<sequence>MPGQHHQPRGRAFCFTAFYDTPPTIIGYQYIIYQREICPSTGTLHWQGFIYFTNPRSFNAVKQLMGGLTHIEFAMDIPKSIEYCKKQETAVPDTQFEDGTPPPSALPPGWWQQLTIQSLWEDHPEWMLKHYAGVLAYHKTKKVVKFARQKPNVTILWGPPGTGKSHLARSLSDDYYIKPSGPWWDGYHGQNTVIFDDFYSSEKYCDLLRWLSENPIRVPIKGSTTDLEATNFIFTSNQNPDSWYPQIEDKSALKRRITEIIHMETPYCSE</sequence>
<evidence type="ECO:0000256" key="7">
    <source>
        <dbReference type="ARBA" id="ARBA00022723"/>
    </source>
</evidence>
<keyword evidence="3" id="KW-0808">Transferase</keyword>
<dbReference type="eggNOG" id="ENOG502SYH6">
    <property type="taxonomic scope" value="Eukaryota"/>
</dbReference>
<dbReference type="SUPFAM" id="SSF52540">
    <property type="entry name" value="P-loop containing nucleoside triphosphate hydrolases"/>
    <property type="match status" value="1"/>
</dbReference>
<dbReference type="Gene3D" id="3.40.50.300">
    <property type="entry name" value="P-loop containing nucleotide triphosphate hydrolases"/>
    <property type="match status" value="1"/>
</dbReference>
<evidence type="ECO:0000256" key="3">
    <source>
        <dbReference type="ARBA" id="ARBA00022679"/>
    </source>
</evidence>
<dbReference type="GeneID" id="22916670"/>
<keyword evidence="9" id="KW-0255">Endonuclease</keyword>
<dbReference type="InterPro" id="IPR000605">
    <property type="entry name" value="Helicase_SF3_ssDNA/RNA_vir"/>
</dbReference>
<protein>
    <recommendedName>
        <fullName evidence="14">ATP-dependent helicase Rep</fullName>
    </recommendedName>
    <alternativeName>
        <fullName evidence="15">RepP</fullName>
    </alternativeName>
</protein>
<evidence type="ECO:0000256" key="6">
    <source>
        <dbReference type="ARBA" id="ARBA00022722"/>
    </source>
</evidence>
<dbReference type="RefSeq" id="XP_011133935.1">
    <property type="nucleotide sequence ID" value="XM_011135633.1"/>
</dbReference>
<evidence type="ECO:0000313" key="17">
    <source>
        <dbReference type="EMBL" id="EZG42785.1"/>
    </source>
</evidence>
<dbReference type="InterPro" id="IPR027417">
    <property type="entry name" value="P-loop_NTPase"/>
</dbReference>
<dbReference type="AlphaFoldDB" id="A0A023AX31"/>
<keyword evidence="5" id="KW-0235">DNA replication</keyword>
<evidence type="ECO:0000256" key="2">
    <source>
        <dbReference type="ARBA" id="ARBA00008545"/>
    </source>
</evidence>
<dbReference type="OrthoDB" id="522106at2759"/>
<dbReference type="PROSITE" id="PS52020">
    <property type="entry name" value="CRESS_DNA_REP"/>
    <property type="match status" value="1"/>
</dbReference>